<dbReference type="PANTHER" id="PTHR36115">
    <property type="entry name" value="PROLINE-RICH ANTIGEN HOMOLOG-RELATED"/>
    <property type="match status" value="1"/>
</dbReference>
<sequence>MPPADATALTPPTLKRSLASLFYELLLVAALLLTVTAVLTPLQMLIGQGTLFKTLLKTVLVLALFAYFGYCWVRGGQTVAMKTWRIKLVNAHGGGIVWKQAAARYVIGLVLFIGMPAVSFLGWAKAYGHQPQALWLALSWCLIPFLAKFYDRDKLFLHDRLAGTRQVVLPKPPHPGKKRRGEPTPG</sequence>
<feature type="transmembrane region" description="Helical" evidence="7">
    <location>
        <begin position="54"/>
        <end position="73"/>
    </location>
</feature>
<comment type="subcellular location">
    <subcellularLocation>
        <location evidence="1">Cell membrane</location>
        <topology evidence="1">Multi-pass membrane protein</topology>
    </subcellularLocation>
</comment>
<dbReference type="GO" id="GO:0005886">
    <property type="term" value="C:plasma membrane"/>
    <property type="evidence" value="ECO:0007669"/>
    <property type="project" value="UniProtKB-SubCell"/>
</dbReference>
<accession>A0A1W0D960</accession>
<feature type="transmembrane region" description="Helical" evidence="7">
    <location>
        <begin position="132"/>
        <end position="150"/>
    </location>
</feature>
<organism evidence="9 10">
    <name type="scientific">Chromobacterium haemolyticum</name>
    <dbReference type="NCBI Taxonomy" id="394935"/>
    <lineage>
        <taxon>Bacteria</taxon>
        <taxon>Pseudomonadati</taxon>
        <taxon>Pseudomonadota</taxon>
        <taxon>Betaproteobacteria</taxon>
        <taxon>Neisseriales</taxon>
        <taxon>Chromobacteriaceae</taxon>
        <taxon>Chromobacterium</taxon>
    </lineage>
</organism>
<dbReference type="Pfam" id="PF06271">
    <property type="entry name" value="RDD"/>
    <property type="match status" value="1"/>
</dbReference>
<feature type="region of interest" description="Disordered" evidence="6">
    <location>
        <begin position="167"/>
        <end position="186"/>
    </location>
</feature>
<dbReference type="PANTHER" id="PTHR36115:SF10">
    <property type="entry name" value="RDD DOMAIN-CONTAINING PROTEIN"/>
    <property type="match status" value="1"/>
</dbReference>
<evidence type="ECO:0000256" key="4">
    <source>
        <dbReference type="ARBA" id="ARBA00022989"/>
    </source>
</evidence>
<evidence type="ECO:0000256" key="2">
    <source>
        <dbReference type="ARBA" id="ARBA00022475"/>
    </source>
</evidence>
<evidence type="ECO:0000256" key="1">
    <source>
        <dbReference type="ARBA" id="ARBA00004651"/>
    </source>
</evidence>
<keyword evidence="3 7" id="KW-0812">Transmembrane</keyword>
<feature type="transmembrane region" description="Helical" evidence="7">
    <location>
        <begin position="21"/>
        <end position="42"/>
    </location>
</feature>
<reference evidence="9 10" key="1">
    <citation type="submission" date="2017-02" db="EMBL/GenBank/DDBJ databases">
        <title>Chromobacterium haemolyticum H5244.</title>
        <authorList>
            <person name="Gulvik C.A."/>
        </authorList>
    </citation>
    <scope>NUCLEOTIDE SEQUENCE [LARGE SCALE GENOMIC DNA]</scope>
    <source>
        <strain evidence="9 10">H5244</strain>
    </source>
</reference>
<evidence type="ECO:0000256" key="7">
    <source>
        <dbReference type="SAM" id="Phobius"/>
    </source>
</evidence>
<proteinExistence type="predicted"/>
<dbReference type="Proteomes" id="UP000192721">
    <property type="component" value="Unassembled WGS sequence"/>
</dbReference>
<keyword evidence="5 7" id="KW-0472">Membrane</keyword>
<feature type="transmembrane region" description="Helical" evidence="7">
    <location>
        <begin position="105"/>
        <end position="126"/>
    </location>
</feature>
<evidence type="ECO:0000259" key="8">
    <source>
        <dbReference type="Pfam" id="PF06271"/>
    </source>
</evidence>
<evidence type="ECO:0000256" key="3">
    <source>
        <dbReference type="ARBA" id="ARBA00022692"/>
    </source>
</evidence>
<name>A0A1W0D960_9NEIS</name>
<feature type="domain" description="RDD" evidence="8">
    <location>
        <begin position="11"/>
        <end position="163"/>
    </location>
</feature>
<protein>
    <recommendedName>
        <fullName evidence="8">RDD domain-containing protein</fullName>
    </recommendedName>
</protein>
<dbReference type="InterPro" id="IPR010432">
    <property type="entry name" value="RDD"/>
</dbReference>
<keyword evidence="4 7" id="KW-1133">Transmembrane helix</keyword>
<keyword evidence="2" id="KW-1003">Cell membrane</keyword>
<evidence type="ECO:0000256" key="5">
    <source>
        <dbReference type="ARBA" id="ARBA00023136"/>
    </source>
</evidence>
<evidence type="ECO:0000313" key="9">
    <source>
        <dbReference type="EMBL" id="OQS43544.1"/>
    </source>
</evidence>
<dbReference type="EMBL" id="MUKV01000002">
    <property type="protein sequence ID" value="OQS43544.1"/>
    <property type="molecule type" value="Genomic_DNA"/>
</dbReference>
<comment type="caution">
    <text evidence="9">The sequence shown here is derived from an EMBL/GenBank/DDBJ whole genome shotgun (WGS) entry which is preliminary data.</text>
</comment>
<dbReference type="InterPro" id="IPR051791">
    <property type="entry name" value="Pra-immunoreactive"/>
</dbReference>
<evidence type="ECO:0000313" key="10">
    <source>
        <dbReference type="Proteomes" id="UP000192721"/>
    </source>
</evidence>
<evidence type="ECO:0000256" key="6">
    <source>
        <dbReference type="SAM" id="MobiDB-lite"/>
    </source>
</evidence>
<dbReference type="RefSeq" id="WP_081554428.1">
    <property type="nucleotide sequence ID" value="NZ_MUKV01000002.1"/>
</dbReference>
<dbReference type="AlphaFoldDB" id="A0A1W0D960"/>
<gene>
    <name evidence="9" type="ORF">B0T45_02205</name>
</gene>